<dbReference type="AlphaFoldDB" id="A0AAW7I682"/>
<gene>
    <name evidence="2" type="ORF">OB959_18080</name>
</gene>
<feature type="transmembrane region" description="Helical" evidence="1">
    <location>
        <begin position="275"/>
        <end position="293"/>
    </location>
</feature>
<keyword evidence="1" id="KW-0472">Membrane</keyword>
<dbReference type="Proteomes" id="UP001168216">
    <property type="component" value="Unassembled WGS sequence"/>
</dbReference>
<dbReference type="Pfam" id="PF14897">
    <property type="entry name" value="EpsG"/>
    <property type="match status" value="1"/>
</dbReference>
<dbReference type="EMBL" id="JAOPLV010000010">
    <property type="protein sequence ID" value="MDM5141681.1"/>
    <property type="molecule type" value="Genomic_DNA"/>
</dbReference>
<proteinExistence type="predicted"/>
<feature type="transmembrane region" description="Helical" evidence="1">
    <location>
        <begin position="173"/>
        <end position="193"/>
    </location>
</feature>
<comment type="caution">
    <text evidence="2">The sequence shown here is derived from an EMBL/GenBank/DDBJ whole genome shotgun (WGS) entry which is preliminary data.</text>
</comment>
<feature type="transmembrane region" description="Helical" evidence="1">
    <location>
        <begin position="7"/>
        <end position="25"/>
    </location>
</feature>
<evidence type="ECO:0000256" key="1">
    <source>
        <dbReference type="SAM" id="Phobius"/>
    </source>
</evidence>
<dbReference type="InterPro" id="IPR049458">
    <property type="entry name" value="EpsG-like"/>
</dbReference>
<reference evidence="2" key="1">
    <citation type="submission" date="2023-08" db="EMBL/GenBank/DDBJ databases">
        <title>WGS of Aeromonas isolates.</title>
        <authorList>
            <person name="Lee H."/>
        </authorList>
    </citation>
    <scope>NUCLEOTIDE SEQUENCE</scope>
    <source>
        <strain evidence="2">SL22</strain>
    </source>
</reference>
<feature type="transmembrane region" description="Helical" evidence="1">
    <location>
        <begin position="244"/>
        <end position="263"/>
    </location>
</feature>
<keyword evidence="1" id="KW-1133">Transmembrane helix</keyword>
<evidence type="ECO:0000313" key="2">
    <source>
        <dbReference type="EMBL" id="MDM5141681.1"/>
    </source>
</evidence>
<name>A0AAW7I682_9GAMM</name>
<keyword evidence="1" id="KW-0812">Transmembrane</keyword>
<feature type="transmembrane region" description="Helical" evidence="1">
    <location>
        <begin position="220"/>
        <end position="237"/>
    </location>
</feature>
<organism evidence="2 3">
    <name type="scientific">Aeromonas bestiarum</name>
    <dbReference type="NCBI Taxonomy" id="105751"/>
    <lineage>
        <taxon>Bacteria</taxon>
        <taxon>Pseudomonadati</taxon>
        <taxon>Pseudomonadota</taxon>
        <taxon>Gammaproteobacteria</taxon>
        <taxon>Aeromonadales</taxon>
        <taxon>Aeromonadaceae</taxon>
        <taxon>Aeromonas</taxon>
    </lineage>
</organism>
<protein>
    <submittedName>
        <fullName evidence="2">EpsG family protein</fullName>
    </submittedName>
</protein>
<accession>A0AAW7I682</accession>
<feature type="transmembrane region" description="Helical" evidence="1">
    <location>
        <begin position="63"/>
        <end position="85"/>
    </location>
</feature>
<feature type="transmembrane region" description="Helical" evidence="1">
    <location>
        <begin position="138"/>
        <end position="161"/>
    </location>
</feature>
<evidence type="ECO:0000313" key="3">
    <source>
        <dbReference type="Proteomes" id="UP001168216"/>
    </source>
</evidence>
<feature type="transmembrane region" description="Helical" evidence="1">
    <location>
        <begin position="97"/>
        <end position="118"/>
    </location>
</feature>
<feature type="transmembrane region" description="Helical" evidence="1">
    <location>
        <begin position="305"/>
        <end position="325"/>
    </location>
</feature>
<dbReference type="RefSeq" id="WP_290022680.1">
    <property type="nucleotide sequence ID" value="NZ_JAOPLV010000010.1"/>
</dbReference>
<sequence length="337" mass="38728">MRLSFQLRALIIFFCGLILAITAGFRGGNDPDYLNYYDIYVSSRYGDLSTANVEPFYFYFNKAFSSAGIPFVFIMLLMAIPAVLLKMYVVCKHSHSALLSIILYLLTIYISFDLIAIRQGLAIAFVMLATSLWFHKKLLAVTLVLVASLFHFSALIVLPVFYGMSSRWHKEIINISLFIIFFVSISGVNINIFEIVKQIPFIPSFIIYKLEIYASYNQEGTNSLKQFFVCIVAFWLYRVESKNAFIKTVCFLYVIGFLISILLSSIGDISFRVKWYFFWGEIFFIPYVLIALIRQVKNRNTIPLLIALFLLAMIIMYLYPAINFINDVSSRGNSLIL</sequence>